<evidence type="ECO:0000256" key="5">
    <source>
        <dbReference type="SAM" id="Phobius"/>
    </source>
</evidence>
<dbReference type="GO" id="GO:0006935">
    <property type="term" value="P:chemotaxis"/>
    <property type="evidence" value="ECO:0007669"/>
    <property type="project" value="InterPro"/>
</dbReference>
<feature type="transmembrane region" description="Helical" evidence="5">
    <location>
        <begin position="54"/>
        <end position="74"/>
    </location>
</feature>
<dbReference type="EMBL" id="CP000934">
    <property type="protein sequence ID" value="ACE85372.1"/>
    <property type="molecule type" value="Genomic_DNA"/>
</dbReference>
<dbReference type="STRING" id="498211.CJA_2948"/>
<keyword evidence="2 4" id="KW-0807">Transducer</keyword>
<dbReference type="eggNOG" id="COG0840">
    <property type="taxonomic scope" value="Bacteria"/>
</dbReference>
<keyword evidence="8" id="KW-1185">Reference proteome</keyword>
<dbReference type="PANTHER" id="PTHR32089">
    <property type="entry name" value="METHYL-ACCEPTING CHEMOTAXIS PROTEIN MCPB"/>
    <property type="match status" value="1"/>
</dbReference>
<dbReference type="PANTHER" id="PTHR32089:SF112">
    <property type="entry name" value="LYSOZYME-LIKE PROTEIN-RELATED"/>
    <property type="match status" value="1"/>
</dbReference>
<organism evidence="7 8">
    <name type="scientific">Cellvibrio japonicus (strain Ueda107)</name>
    <name type="common">Pseudomonas fluorescens subsp. cellulosa</name>
    <dbReference type="NCBI Taxonomy" id="498211"/>
    <lineage>
        <taxon>Bacteria</taxon>
        <taxon>Pseudomonadati</taxon>
        <taxon>Pseudomonadota</taxon>
        <taxon>Gammaproteobacteria</taxon>
        <taxon>Cellvibrionales</taxon>
        <taxon>Cellvibrionaceae</taxon>
        <taxon>Cellvibrio</taxon>
    </lineage>
</organism>
<dbReference type="Gene3D" id="1.10.287.950">
    <property type="entry name" value="Methyl-accepting chemotaxis protein"/>
    <property type="match status" value="1"/>
</dbReference>
<dbReference type="Pfam" id="PF00015">
    <property type="entry name" value="MCPsignal"/>
    <property type="match status" value="1"/>
</dbReference>
<proteinExistence type="inferred from homology"/>
<dbReference type="Proteomes" id="UP000001036">
    <property type="component" value="Chromosome"/>
</dbReference>
<dbReference type="AlphaFoldDB" id="B3PCN9"/>
<dbReference type="SUPFAM" id="SSF58104">
    <property type="entry name" value="Methyl-accepting chemotaxis protein (MCP) signaling domain"/>
    <property type="match status" value="1"/>
</dbReference>
<feature type="transmembrane region" description="Helical" evidence="5">
    <location>
        <begin position="26"/>
        <end position="47"/>
    </location>
</feature>
<dbReference type="GO" id="GO:0016020">
    <property type="term" value="C:membrane"/>
    <property type="evidence" value="ECO:0007669"/>
    <property type="project" value="UniProtKB-SubCell"/>
</dbReference>
<dbReference type="GO" id="GO:0007165">
    <property type="term" value="P:signal transduction"/>
    <property type="evidence" value="ECO:0007669"/>
    <property type="project" value="UniProtKB-KW"/>
</dbReference>
<dbReference type="PRINTS" id="PR00260">
    <property type="entry name" value="CHEMTRNSDUCR"/>
</dbReference>
<evidence type="ECO:0000256" key="2">
    <source>
        <dbReference type="ARBA" id="ARBA00023224"/>
    </source>
</evidence>
<evidence type="ECO:0000256" key="1">
    <source>
        <dbReference type="ARBA" id="ARBA00004370"/>
    </source>
</evidence>
<keyword evidence="5" id="KW-1133">Transmembrane helix</keyword>
<comment type="subcellular location">
    <subcellularLocation>
        <location evidence="1">Membrane</location>
    </subcellularLocation>
</comment>
<feature type="domain" description="Methyl-accepting transducer" evidence="6">
    <location>
        <begin position="119"/>
        <end position="279"/>
    </location>
</feature>
<comment type="similarity">
    <text evidence="3">Belongs to the methyl-accepting chemotaxis (MCP) protein family.</text>
</comment>
<dbReference type="HOGENOM" id="CLU_043262_2_0_6"/>
<evidence type="ECO:0000256" key="3">
    <source>
        <dbReference type="ARBA" id="ARBA00029447"/>
    </source>
</evidence>
<evidence type="ECO:0000259" key="6">
    <source>
        <dbReference type="PROSITE" id="PS50111"/>
    </source>
</evidence>
<protein>
    <submittedName>
        <fullName evidence="7">Putative methyl-accepting chemotaxis protein</fullName>
    </submittedName>
</protein>
<dbReference type="KEGG" id="cja:CJA_2948"/>
<sequence>MLFMNTGNHYGQAAAASSNPVGQPSLLPLAGLVLLGVVALVLVFFTATSTLVKLVWAVVILGLCAWLGTQWLALRNSKRDTDLELAALGLQVQQAEQHKILVENYQHLIRELLPLWQRQTDLARHQLESSVAQLVNRFSDIHSRLQAAVASSSATAGSMKGDTGLGGVIQFASRELGKITETLRHAIEQRDDLLGEISGLSKITVELSGMSAEVAGIASQTNLLALNAAIEAARAGEYGRGFAVVADEVRTLSTRSGETGSRIGKRIEQVNSTLQTTLDRTTAYAEEDSSRLSASESSISQVIEQFQHSSEHILQSAHVLEQESTGVQHSVEEVLVNLQFQDRVSQILGHVTHDMNKLVAVIEEHESHLRQGSRIQPLDIQQWLSEIRRTYTTLEQVDVHHGANHTRAPEKSEITFF</sequence>
<dbReference type="SMART" id="SM00283">
    <property type="entry name" value="MA"/>
    <property type="match status" value="1"/>
</dbReference>
<evidence type="ECO:0000256" key="4">
    <source>
        <dbReference type="PROSITE-ProRule" id="PRU00284"/>
    </source>
</evidence>
<dbReference type="PROSITE" id="PS50111">
    <property type="entry name" value="CHEMOTAXIS_TRANSDUC_2"/>
    <property type="match status" value="1"/>
</dbReference>
<dbReference type="InterPro" id="IPR004089">
    <property type="entry name" value="MCPsignal_dom"/>
</dbReference>
<evidence type="ECO:0000313" key="7">
    <source>
        <dbReference type="EMBL" id="ACE85372.1"/>
    </source>
</evidence>
<reference evidence="7 8" key="1">
    <citation type="journal article" date="2008" name="J. Bacteriol.">
        <title>Insights into plant cell wall degradation from the genome sequence of the soil bacterium Cellvibrio japonicus.</title>
        <authorList>
            <person name="Deboy R.T."/>
            <person name="Mongodin E.F."/>
            <person name="Fouts D.E."/>
            <person name="Tailford L.E."/>
            <person name="Khouri H."/>
            <person name="Emerson J.B."/>
            <person name="Mohamoud Y."/>
            <person name="Watkins K."/>
            <person name="Henrissat B."/>
            <person name="Gilbert H.J."/>
            <person name="Nelson K.E."/>
        </authorList>
    </citation>
    <scope>NUCLEOTIDE SEQUENCE [LARGE SCALE GENOMIC DNA]</scope>
    <source>
        <strain evidence="7 8">Ueda107</strain>
    </source>
</reference>
<gene>
    <name evidence="7" type="ordered locus">CJA_2948</name>
</gene>
<dbReference type="GO" id="GO:0004888">
    <property type="term" value="F:transmembrane signaling receptor activity"/>
    <property type="evidence" value="ECO:0007669"/>
    <property type="project" value="InterPro"/>
</dbReference>
<dbReference type="InterPro" id="IPR004090">
    <property type="entry name" value="Chemotax_Me-accpt_rcpt"/>
</dbReference>
<evidence type="ECO:0000313" key="8">
    <source>
        <dbReference type="Proteomes" id="UP000001036"/>
    </source>
</evidence>
<name>B3PCN9_CELJU</name>
<accession>B3PCN9</accession>
<keyword evidence="5" id="KW-0472">Membrane</keyword>
<keyword evidence="5" id="KW-0812">Transmembrane</keyword>